<evidence type="ECO:0000313" key="1">
    <source>
        <dbReference type="EMBL" id="CCC51022.1"/>
    </source>
</evidence>
<dbReference type="SUPFAM" id="SSF51197">
    <property type="entry name" value="Clavaminate synthase-like"/>
    <property type="match status" value="1"/>
</dbReference>
<name>G0U574_TRYVY</name>
<dbReference type="EMBL" id="HE573026">
    <property type="protein sequence ID" value="CCC51022.1"/>
    <property type="molecule type" value="Genomic_DNA"/>
</dbReference>
<gene>
    <name evidence="1" type="ORF">TVY486_1000760</name>
</gene>
<proteinExistence type="predicted"/>
<sequence>MRRCTPLMHGRLSFPLGPAGLQLVVGKDLLPLVPSNDAYYSPAKLRHRLDAEGYLFFKNVIPRATLEAALEGIAHQMLDCGWTLLGDRQRMLKSNNGVPPLSVPFPSTGKLPPPRMTYTDTLRAAVSGPSVMALVRQVFGGRVRVWDVQSLHLAAPQEAFGLRMSSVFMNRGTRLALVALIPLHDTPFHMGVPVLVRGSNSSETYATLRQTYGQHEVEGGDIFGDGCYTHDPEELMPLGKQPGIDEVTGRSVVVDINPFLSVALEPGDVLLMTVYTMFSFLTNTSHCWRIMAEAVWTMEDDDVGPDPRYVGDNALGLSGWYNTREDKRKYPRAMNEAKRAWGLLPDPMPSTDT</sequence>
<accession>G0U574</accession>
<dbReference type="PANTHER" id="PTHR40128">
    <property type="entry name" value="EXPRESSED PROTEIN"/>
    <property type="match status" value="1"/>
</dbReference>
<dbReference type="PANTHER" id="PTHR40128:SF1">
    <property type="entry name" value="PHYTANOYL-COA HYDROXYLASE"/>
    <property type="match status" value="1"/>
</dbReference>
<dbReference type="AlphaFoldDB" id="G0U574"/>
<organism evidence="1">
    <name type="scientific">Trypanosoma vivax (strain Y486)</name>
    <dbReference type="NCBI Taxonomy" id="1055687"/>
    <lineage>
        <taxon>Eukaryota</taxon>
        <taxon>Discoba</taxon>
        <taxon>Euglenozoa</taxon>
        <taxon>Kinetoplastea</taxon>
        <taxon>Metakinetoplastina</taxon>
        <taxon>Trypanosomatida</taxon>
        <taxon>Trypanosomatidae</taxon>
        <taxon>Trypanosoma</taxon>
        <taxon>Duttonella</taxon>
    </lineage>
</organism>
<dbReference type="Gene3D" id="2.60.120.620">
    <property type="entry name" value="q2cbj1_9rhob like domain"/>
    <property type="match status" value="1"/>
</dbReference>
<evidence type="ECO:0008006" key="2">
    <source>
        <dbReference type="Google" id="ProtNLM"/>
    </source>
</evidence>
<reference evidence="1" key="1">
    <citation type="journal article" date="2012" name="Proc. Natl. Acad. Sci. U.S.A.">
        <title>Antigenic diversity is generated by distinct evolutionary mechanisms in African trypanosome species.</title>
        <authorList>
            <person name="Jackson A.P."/>
            <person name="Berry A."/>
            <person name="Aslett M."/>
            <person name="Allison H.C."/>
            <person name="Burton P."/>
            <person name="Vavrova-Anderson J."/>
            <person name="Brown R."/>
            <person name="Browne H."/>
            <person name="Corton N."/>
            <person name="Hauser H."/>
            <person name="Gamble J."/>
            <person name="Gilderthorp R."/>
            <person name="Marcello L."/>
            <person name="McQuillan J."/>
            <person name="Otto T.D."/>
            <person name="Quail M.A."/>
            <person name="Sanders M.J."/>
            <person name="van Tonder A."/>
            <person name="Ginger M.L."/>
            <person name="Field M.C."/>
            <person name="Barry J.D."/>
            <person name="Hertz-Fowler C."/>
            <person name="Berriman M."/>
        </authorList>
    </citation>
    <scope>NUCLEOTIDE SEQUENCE</scope>
    <source>
        <strain evidence="1">Y486</strain>
    </source>
</reference>
<dbReference type="VEuPathDB" id="TriTrypDB:TvY486_1000760"/>
<protein>
    <recommendedName>
        <fullName evidence="2">Phytanoyl-CoA dioxygenase</fullName>
    </recommendedName>
</protein>